<evidence type="ECO:0000313" key="1">
    <source>
        <dbReference type="EMBL" id="KAK4745800.1"/>
    </source>
</evidence>
<sequence length="143" mass="15592">MEVEDQALLLLGERPLLEVWPEVVGPPEAAALPAAGQAGVLLHSVPVALSVLPHVLHEDGVLSSRPWPLLQGLLCRRSTAAPIKRRGRGGETNIWLSKRRRIAEGNSGMGHHHEFNQINPMEQYPLGFRPSSHSSALTRLNGL</sequence>
<dbReference type="Proteomes" id="UP001345219">
    <property type="component" value="Chromosome 10"/>
</dbReference>
<reference evidence="1 2" key="1">
    <citation type="journal article" date="2023" name="Hortic Res">
        <title>Pangenome of water caltrop reveals structural variations and asymmetric subgenome divergence after allopolyploidization.</title>
        <authorList>
            <person name="Zhang X."/>
            <person name="Chen Y."/>
            <person name="Wang L."/>
            <person name="Yuan Y."/>
            <person name="Fang M."/>
            <person name="Shi L."/>
            <person name="Lu R."/>
            <person name="Comes H.P."/>
            <person name="Ma Y."/>
            <person name="Chen Y."/>
            <person name="Huang G."/>
            <person name="Zhou Y."/>
            <person name="Zheng Z."/>
            <person name="Qiu Y."/>
        </authorList>
    </citation>
    <scope>NUCLEOTIDE SEQUENCE [LARGE SCALE GENOMIC DNA]</scope>
    <source>
        <tissue evidence="1">Roots</tissue>
    </source>
</reference>
<proteinExistence type="predicted"/>
<comment type="caution">
    <text evidence="1">The sequence shown here is derived from an EMBL/GenBank/DDBJ whole genome shotgun (WGS) entry which is preliminary data.</text>
</comment>
<accession>A0AAN7GMX9</accession>
<dbReference type="EMBL" id="JAXIOK010000021">
    <property type="protein sequence ID" value="KAK4745800.1"/>
    <property type="molecule type" value="Genomic_DNA"/>
</dbReference>
<gene>
    <name evidence="1" type="ORF">SAY87_012112</name>
</gene>
<organism evidence="1 2">
    <name type="scientific">Trapa incisa</name>
    <dbReference type="NCBI Taxonomy" id="236973"/>
    <lineage>
        <taxon>Eukaryota</taxon>
        <taxon>Viridiplantae</taxon>
        <taxon>Streptophyta</taxon>
        <taxon>Embryophyta</taxon>
        <taxon>Tracheophyta</taxon>
        <taxon>Spermatophyta</taxon>
        <taxon>Magnoliopsida</taxon>
        <taxon>eudicotyledons</taxon>
        <taxon>Gunneridae</taxon>
        <taxon>Pentapetalae</taxon>
        <taxon>rosids</taxon>
        <taxon>malvids</taxon>
        <taxon>Myrtales</taxon>
        <taxon>Lythraceae</taxon>
        <taxon>Trapa</taxon>
    </lineage>
</organism>
<dbReference type="AlphaFoldDB" id="A0AAN7GMX9"/>
<protein>
    <submittedName>
        <fullName evidence="1">Uncharacterized protein</fullName>
    </submittedName>
</protein>
<keyword evidence="2" id="KW-1185">Reference proteome</keyword>
<name>A0AAN7GMX9_9MYRT</name>
<evidence type="ECO:0000313" key="2">
    <source>
        <dbReference type="Proteomes" id="UP001345219"/>
    </source>
</evidence>